<dbReference type="STRING" id="45070.Lnau_3004"/>
<dbReference type="InterPro" id="IPR029058">
    <property type="entry name" value="AB_hydrolase_fold"/>
</dbReference>
<evidence type="ECO:0000313" key="2">
    <source>
        <dbReference type="Proteomes" id="UP000054725"/>
    </source>
</evidence>
<dbReference type="OrthoDB" id="5650425at2"/>
<dbReference type="Proteomes" id="UP000054725">
    <property type="component" value="Unassembled WGS sequence"/>
</dbReference>
<dbReference type="SUPFAM" id="SSF53474">
    <property type="entry name" value="alpha/beta-Hydrolases"/>
    <property type="match status" value="1"/>
</dbReference>
<dbReference type="RefSeq" id="WP_058505950.1">
    <property type="nucleotide sequence ID" value="NZ_CAAAIF010000008.1"/>
</dbReference>
<sequence length="233" mass="26578">MKKRILALGPVMPHEFDIEGIAKDLSFLNENFQLDFIDPLMNMDALPTGLYYLSWQRELADQLSNYDAFLGFSFGGVILQQCFSVFEGTNKPILLFSTPTFANEPLREKLGRVIALCKKNWVMEALKTLYKEVFYPNKPPQINYNRYDQELAARRLIFGLQRVLDTDSTQIVSHSAVEHLHLIGEFSNLVNVDNVITPKVGQLIIVPQAGMRVLHDNHAFCQKLIVEYLKDGA</sequence>
<gene>
    <name evidence="1" type="ORF">Lnau_3004</name>
</gene>
<protein>
    <recommendedName>
        <fullName evidence="3">Alpha/beta hydrolase</fullName>
    </recommendedName>
</protein>
<keyword evidence="2" id="KW-1185">Reference proteome</keyword>
<dbReference type="AlphaFoldDB" id="A0A0W0WM07"/>
<dbReference type="EMBL" id="LNYO01000024">
    <property type="protein sequence ID" value="KTD33356.1"/>
    <property type="molecule type" value="Genomic_DNA"/>
</dbReference>
<proteinExistence type="predicted"/>
<name>A0A0W0WM07_9GAMM</name>
<organism evidence="1 2">
    <name type="scientific">Legionella nautarum</name>
    <dbReference type="NCBI Taxonomy" id="45070"/>
    <lineage>
        <taxon>Bacteria</taxon>
        <taxon>Pseudomonadati</taxon>
        <taxon>Pseudomonadota</taxon>
        <taxon>Gammaproteobacteria</taxon>
        <taxon>Legionellales</taxon>
        <taxon>Legionellaceae</taxon>
        <taxon>Legionella</taxon>
    </lineage>
</organism>
<evidence type="ECO:0008006" key="3">
    <source>
        <dbReference type="Google" id="ProtNLM"/>
    </source>
</evidence>
<evidence type="ECO:0000313" key="1">
    <source>
        <dbReference type="EMBL" id="KTD33356.1"/>
    </source>
</evidence>
<dbReference type="PATRIC" id="fig|45070.6.peg.3166"/>
<comment type="caution">
    <text evidence="1">The sequence shown here is derived from an EMBL/GenBank/DDBJ whole genome shotgun (WGS) entry which is preliminary data.</text>
</comment>
<accession>A0A0W0WM07</accession>
<reference evidence="1 2" key="1">
    <citation type="submission" date="2015-11" db="EMBL/GenBank/DDBJ databases">
        <title>Genomic analysis of 38 Legionella species identifies large and diverse effector repertoires.</title>
        <authorList>
            <person name="Burstein D."/>
            <person name="Amaro F."/>
            <person name="Zusman T."/>
            <person name="Lifshitz Z."/>
            <person name="Cohen O."/>
            <person name="Gilbert J.A."/>
            <person name="Pupko T."/>
            <person name="Shuman H.A."/>
            <person name="Segal G."/>
        </authorList>
    </citation>
    <scope>NUCLEOTIDE SEQUENCE [LARGE SCALE GENOMIC DNA]</scope>
    <source>
        <strain evidence="1 2">ATCC 49506</strain>
    </source>
</reference>